<dbReference type="SUPFAM" id="SSF53822">
    <property type="entry name" value="Periplasmic binding protein-like I"/>
    <property type="match status" value="1"/>
</dbReference>
<dbReference type="RefSeq" id="WP_148597994.1">
    <property type="nucleotide sequence ID" value="NZ_CP042997.1"/>
</dbReference>
<dbReference type="PANTHER" id="PTHR47235:SF1">
    <property type="entry name" value="BLR6548 PROTEIN"/>
    <property type="match status" value="1"/>
</dbReference>
<sequence length="568" mass="59343" precursor="true">MASTDGTPGDATDRTRCPGRPIVRRLLAALLLAGAASASACGRADRPIAVAAGGESREAAPEAEAEAGRLARGRVIYLNGESPSGGEITGVVGGSVPVPARLLACVNCHGRDGRGVAEGATVPSDVTWATLTRPYGLDRPDGRRRPPYTEGLLTRAIAMGLDSGGAPLDQAMPRYRLSIGDNADLIAYLRQLERDRDPGITGDQIRLGVVLPPGDASAGLGEELRRLLDRQVEVLNGRGGVYHRRIQLRYVEGPAEGDGRGDPIGDLTSGGEPVLAILAARLGAVEPEIAAAAERRQVPLVGVVAPPAFDRPRPGRWTFFLLAGPDDQAFALLRQALRAGGPGDRFAIVHGPDARQRALAKALRDRCRRAELASPIDVELSGAPGSVDAAAEALGEVKSVVFLGPPGGSTPLLSALAERGRKPSVLFPGTLADGDVLGLPASLDGHLQVGLPIAPSDQTAGSLARYRDLLGPAGPSQQHRTAQLAALAAADVLVEAIRRAGRGLDRERLVAALEQLRDFRTGLAPPLTFQPNRHVGSTGVSVINLDLSRRRFVPTGLWADAEGPMPPR</sequence>
<keyword evidence="10" id="KW-1185">Reference proteome</keyword>
<dbReference type="GO" id="GO:0009055">
    <property type="term" value="F:electron transfer activity"/>
    <property type="evidence" value="ECO:0007669"/>
    <property type="project" value="InterPro"/>
</dbReference>
<gene>
    <name evidence="9" type="ORF">OJF2_71630</name>
</gene>
<protein>
    <recommendedName>
        <fullName evidence="8">Cytochrome c domain-containing protein</fullName>
    </recommendedName>
</protein>
<evidence type="ECO:0000256" key="2">
    <source>
        <dbReference type="ARBA" id="ARBA00022617"/>
    </source>
</evidence>
<dbReference type="GO" id="GO:0046872">
    <property type="term" value="F:metal ion binding"/>
    <property type="evidence" value="ECO:0007669"/>
    <property type="project" value="UniProtKB-KW"/>
</dbReference>
<keyword evidence="3 6" id="KW-0479">Metal-binding</keyword>
<name>A0A5B9WFA3_9BACT</name>
<accession>A0A5B9WFA3</accession>
<dbReference type="Gene3D" id="1.10.760.10">
    <property type="entry name" value="Cytochrome c-like domain"/>
    <property type="match status" value="1"/>
</dbReference>
<feature type="domain" description="Cytochrome c" evidence="8">
    <location>
        <begin position="68"/>
        <end position="193"/>
    </location>
</feature>
<dbReference type="PROSITE" id="PS51007">
    <property type="entry name" value="CYTC"/>
    <property type="match status" value="1"/>
</dbReference>
<evidence type="ECO:0000259" key="8">
    <source>
        <dbReference type="PROSITE" id="PS51007"/>
    </source>
</evidence>
<dbReference type="Gene3D" id="3.40.50.2300">
    <property type="match status" value="2"/>
</dbReference>
<evidence type="ECO:0000256" key="5">
    <source>
        <dbReference type="ARBA" id="ARBA00023004"/>
    </source>
</evidence>
<dbReference type="AlphaFoldDB" id="A0A5B9WFA3"/>
<dbReference type="InterPro" id="IPR009056">
    <property type="entry name" value="Cyt_c-like_dom"/>
</dbReference>
<feature type="chain" id="PRO_5022973595" description="Cytochrome c domain-containing protein" evidence="7">
    <location>
        <begin position="41"/>
        <end position="568"/>
    </location>
</feature>
<dbReference type="InterPro" id="IPR028081">
    <property type="entry name" value="Leu-bd"/>
</dbReference>
<dbReference type="KEGG" id="agv:OJF2_71630"/>
<evidence type="ECO:0000256" key="3">
    <source>
        <dbReference type="ARBA" id="ARBA00022723"/>
    </source>
</evidence>
<evidence type="ECO:0000313" key="9">
    <source>
        <dbReference type="EMBL" id="QEH38560.1"/>
    </source>
</evidence>
<evidence type="ECO:0000256" key="6">
    <source>
        <dbReference type="PROSITE-ProRule" id="PRU00433"/>
    </source>
</evidence>
<organism evidence="9 10">
    <name type="scientific">Aquisphaera giovannonii</name>
    <dbReference type="NCBI Taxonomy" id="406548"/>
    <lineage>
        <taxon>Bacteria</taxon>
        <taxon>Pseudomonadati</taxon>
        <taxon>Planctomycetota</taxon>
        <taxon>Planctomycetia</taxon>
        <taxon>Isosphaerales</taxon>
        <taxon>Isosphaeraceae</taxon>
        <taxon>Aquisphaera</taxon>
    </lineage>
</organism>
<evidence type="ECO:0000256" key="1">
    <source>
        <dbReference type="ARBA" id="ARBA00010062"/>
    </source>
</evidence>
<dbReference type="Pfam" id="PF00034">
    <property type="entry name" value="Cytochrom_C"/>
    <property type="match status" value="1"/>
</dbReference>
<evidence type="ECO:0000256" key="4">
    <source>
        <dbReference type="ARBA" id="ARBA00022729"/>
    </source>
</evidence>
<proteinExistence type="inferred from homology"/>
<evidence type="ECO:0000313" key="10">
    <source>
        <dbReference type="Proteomes" id="UP000324233"/>
    </source>
</evidence>
<dbReference type="GO" id="GO:0020037">
    <property type="term" value="F:heme binding"/>
    <property type="evidence" value="ECO:0007669"/>
    <property type="project" value="InterPro"/>
</dbReference>
<reference evidence="9 10" key="1">
    <citation type="submission" date="2019-08" db="EMBL/GenBank/DDBJ databases">
        <title>Deep-cultivation of Planctomycetes and their phenomic and genomic characterization uncovers novel biology.</title>
        <authorList>
            <person name="Wiegand S."/>
            <person name="Jogler M."/>
            <person name="Boedeker C."/>
            <person name="Pinto D."/>
            <person name="Vollmers J."/>
            <person name="Rivas-Marin E."/>
            <person name="Kohn T."/>
            <person name="Peeters S.H."/>
            <person name="Heuer A."/>
            <person name="Rast P."/>
            <person name="Oberbeckmann S."/>
            <person name="Bunk B."/>
            <person name="Jeske O."/>
            <person name="Meyerdierks A."/>
            <person name="Storesund J.E."/>
            <person name="Kallscheuer N."/>
            <person name="Luecker S."/>
            <person name="Lage O.M."/>
            <person name="Pohl T."/>
            <person name="Merkel B.J."/>
            <person name="Hornburger P."/>
            <person name="Mueller R.-W."/>
            <person name="Bruemmer F."/>
            <person name="Labrenz M."/>
            <person name="Spormann A.M."/>
            <person name="Op den Camp H."/>
            <person name="Overmann J."/>
            <person name="Amann R."/>
            <person name="Jetten M.S.M."/>
            <person name="Mascher T."/>
            <person name="Medema M.H."/>
            <person name="Devos D.P."/>
            <person name="Kaster A.-K."/>
            <person name="Ovreas L."/>
            <person name="Rohde M."/>
            <person name="Galperin M.Y."/>
            <person name="Jogler C."/>
        </authorList>
    </citation>
    <scope>NUCLEOTIDE SEQUENCE [LARGE SCALE GENOMIC DNA]</scope>
    <source>
        <strain evidence="9 10">OJF2</strain>
    </source>
</reference>
<dbReference type="InterPro" id="IPR036909">
    <property type="entry name" value="Cyt_c-like_dom_sf"/>
</dbReference>
<comment type="similarity">
    <text evidence="1">Belongs to the leucine-binding protein family.</text>
</comment>
<dbReference type="SUPFAM" id="SSF46626">
    <property type="entry name" value="Cytochrome c"/>
    <property type="match status" value="1"/>
</dbReference>
<dbReference type="Proteomes" id="UP000324233">
    <property type="component" value="Chromosome"/>
</dbReference>
<dbReference type="EMBL" id="CP042997">
    <property type="protein sequence ID" value="QEH38560.1"/>
    <property type="molecule type" value="Genomic_DNA"/>
</dbReference>
<evidence type="ECO:0000256" key="7">
    <source>
        <dbReference type="SAM" id="SignalP"/>
    </source>
</evidence>
<feature type="signal peptide" evidence="7">
    <location>
        <begin position="1"/>
        <end position="40"/>
    </location>
</feature>
<keyword evidence="5 6" id="KW-0408">Iron</keyword>
<dbReference type="InterPro" id="IPR028082">
    <property type="entry name" value="Peripla_BP_I"/>
</dbReference>
<keyword evidence="2 6" id="KW-0349">Heme</keyword>
<dbReference type="Pfam" id="PF13458">
    <property type="entry name" value="Peripla_BP_6"/>
    <property type="match status" value="1"/>
</dbReference>
<dbReference type="PANTHER" id="PTHR47235">
    <property type="entry name" value="BLR6548 PROTEIN"/>
    <property type="match status" value="1"/>
</dbReference>
<dbReference type="OrthoDB" id="6111975at2"/>
<keyword evidence="4 7" id="KW-0732">Signal</keyword>